<dbReference type="AlphaFoldDB" id="A0A9D7AIR7"/>
<evidence type="ECO:0000313" key="2">
    <source>
        <dbReference type="EMBL" id="MBK5176652.1"/>
    </source>
</evidence>
<evidence type="ECO:0000313" key="1">
    <source>
        <dbReference type="EMBL" id="MBK5073617.1"/>
    </source>
</evidence>
<dbReference type="Proteomes" id="UP001296969">
    <property type="component" value="Unassembled WGS sequence"/>
</dbReference>
<gene>
    <name evidence="2" type="ORF">I2492_09985</name>
    <name evidence="1" type="ORF">I2493_11400</name>
</gene>
<comment type="caution">
    <text evidence="2">The sequence shown here is derived from an EMBL/GenBank/DDBJ whole genome shotgun (WGS) entry which is preliminary data.</text>
</comment>
<protein>
    <submittedName>
        <fullName evidence="2">Uncharacterized protein</fullName>
    </submittedName>
</protein>
<dbReference type="EMBL" id="JADRCQ010000002">
    <property type="protein sequence ID" value="MBK5073617.1"/>
    <property type="molecule type" value="Genomic_DNA"/>
</dbReference>
<sequence length="612" mass="70161">MPVTKKGWLPTSLVLFFVVSGYTVAESPKNALNITDCDDEQHYINRSQQLYSFSEGLALARLNDTDGALNVIRFSLEKMKKSCDINPYELNDELKVISSLLAKKQHYAEAQQLWEDALPLAQFEQFTANFLTSAAIYAQLADDPESTRRLVNTLLSGGENGVKLSPDLWQIDEKNNRLTDRLAQITYPLVNTQGWFITRMQPARTREDRTRLSYTLPMVKQDGILHFSKIAFEVFYTEPDDLKTTRQIKDTNRPLTQVQPANDKLEKNKPPVPFEINQLPDLIGNNLEQVKSIKILDNDAPKIISANWKIKQDDWHILINAEFSESDSPLVLKALTGLFSEIKWNTAPKLYHQHTMKSIDDSLNTLYLSKTTSSDKWKRASHLAKRGLSESVFPVEYEKFHNIIGINDYLHGNFADAWEAFQKSMSLHVYTNSELNEGYDYQAILAYAAQAARHLGKVQESSELISRYIRLKQEIKDGNWIIDSLHNQIEENTANGLIFPLIINEFNLENAEVNWLIYSSLNASGFVEIRIFPKEITLQQIILQHKDEAKRLGLDGKIKLQHTKRPMPDNKNKAVRWSATDLEPAQYQQDYTGNRIYWIIPALCITSTIQSY</sequence>
<dbReference type="RefSeq" id="WP_228398412.1">
    <property type="nucleotide sequence ID" value="NZ_JADRCP010000002.1"/>
</dbReference>
<evidence type="ECO:0000313" key="3">
    <source>
        <dbReference type="Proteomes" id="UP000807542"/>
    </source>
</evidence>
<evidence type="ECO:0000313" key="4">
    <source>
        <dbReference type="Proteomes" id="UP001296969"/>
    </source>
</evidence>
<accession>A0A9D7AIR7</accession>
<dbReference type="Proteomes" id="UP000807542">
    <property type="component" value="Unassembled WGS sequence"/>
</dbReference>
<name>A0A9D7AIR7_9GAMM</name>
<proteinExistence type="predicted"/>
<keyword evidence="4" id="KW-1185">Reference proteome</keyword>
<dbReference type="EMBL" id="JADRCP010000002">
    <property type="protein sequence ID" value="MBK5176652.1"/>
    <property type="molecule type" value="Genomic_DNA"/>
</dbReference>
<reference evidence="2 4" key="1">
    <citation type="submission" date="2020-11" db="EMBL/GenBank/DDBJ databases">
        <title>Insectihabitans protaetiae gen. nov. sp. nov. and Insectihabitans allomyrinae sp. nov., isolated from larvae of Protaetia brevitarsis seulensis and Allomyrina dichotoma, respectively.</title>
        <authorList>
            <person name="Lee S.D."/>
            <person name="Byeon Y.-S."/>
            <person name="Kim S.-M."/>
            <person name="Yang H.L."/>
            <person name="Kim I.S."/>
        </authorList>
    </citation>
    <scope>NUCLEOTIDE SEQUENCE</scope>
    <source>
        <strain evidence="2">CWB-B4</strain>
        <strain evidence="1 4">CWB-B43</strain>
    </source>
</reference>
<organism evidence="2 3">
    <name type="scientific">Limnobaculum xujianqingii</name>
    <dbReference type="NCBI Taxonomy" id="2738837"/>
    <lineage>
        <taxon>Bacteria</taxon>
        <taxon>Pseudomonadati</taxon>
        <taxon>Pseudomonadota</taxon>
        <taxon>Gammaproteobacteria</taxon>
        <taxon>Enterobacterales</taxon>
        <taxon>Budviciaceae</taxon>
        <taxon>Limnobaculum</taxon>
    </lineage>
</organism>